<dbReference type="PANTHER" id="PTHR43433:SF5">
    <property type="entry name" value="AB HYDROLASE-1 DOMAIN-CONTAINING PROTEIN"/>
    <property type="match status" value="1"/>
</dbReference>
<gene>
    <name evidence="2" type="ordered locus">ABO_1331</name>
</gene>
<dbReference type="eggNOG" id="COG2021">
    <property type="taxonomic scope" value="Bacteria"/>
</dbReference>
<dbReference type="InterPro" id="IPR050471">
    <property type="entry name" value="AB_hydrolase"/>
</dbReference>
<accession>Q0VPW9</accession>
<dbReference type="AlphaFoldDB" id="Q0VPW9"/>
<dbReference type="Proteomes" id="UP000008871">
    <property type="component" value="Chromosome"/>
</dbReference>
<dbReference type="GO" id="GO:0016787">
    <property type="term" value="F:hydrolase activity"/>
    <property type="evidence" value="ECO:0007669"/>
    <property type="project" value="UniProtKB-KW"/>
</dbReference>
<dbReference type="InterPro" id="IPR029058">
    <property type="entry name" value="AB_hydrolase_fold"/>
</dbReference>
<evidence type="ECO:0000313" key="2">
    <source>
        <dbReference type="EMBL" id="CAL16779.1"/>
    </source>
</evidence>
<dbReference type="InterPro" id="IPR000073">
    <property type="entry name" value="AB_hydrolase_1"/>
</dbReference>
<dbReference type="RefSeq" id="WP_011588613.1">
    <property type="nucleotide sequence ID" value="NC_008260.1"/>
</dbReference>
<proteinExistence type="predicted"/>
<dbReference type="EC" id="3.-.-.-" evidence="2"/>
<dbReference type="HOGENOM" id="CLU_075806_0_0_6"/>
<sequence length="262" mass="28806">MARTWVLLRGLVREKRHWEGFPAHFQAAVPQDSVITLDLPGNGEFCQENSPTRIADMVAHARGQLQKQGHQGPYHVVALSLGAMVAVQWLCQAPHEVAFAALINTSASRYSPFWQRLRPANYRRLLKDAVFSRNALQKESAILEITSNMRSQDYLRALADKWRDYAVSQPVSLGNSLRQLLAAIRFRAPAALPSSVPVVIINGGGDRLVGPSCSRSLAVAWQLPLKVHTEAGHDLPLDAPQWLINTLLESVADAAQSLPGSV</sequence>
<evidence type="ECO:0000313" key="3">
    <source>
        <dbReference type="Proteomes" id="UP000008871"/>
    </source>
</evidence>
<feature type="domain" description="AB hydrolase-1" evidence="1">
    <location>
        <begin position="6"/>
        <end position="244"/>
    </location>
</feature>
<keyword evidence="3" id="KW-1185">Reference proteome</keyword>
<dbReference type="EMBL" id="AM286690">
    <property type="protein sequence ID" value="CAL16779.1"/>
    <property type="molecule type" value="Genomic_DNA"/>
</dbReference>
<dbReference type="PANTHER" id="PTHR43433">
    <property type="entry name" value="HYDROLASE, ALPHA/BETA FOLD FAMILY PROTEIN"/>
    <property type="match status" value="1"/>
</dbReference>
<dbReference type="Pfam" id="PF12697">
    <property type="entry name" value="Abhydrolase_6"/>
    <property type="match status" value="1"/>
</dbReference>
<name>Q0VPW9_ALCBS</name>
<evidence type="ECO:0000259" key="1">
    <source>
        <dbReference type="Pfam" id="PF12697"/>
    </source>
</evidence>
<dbReference type="Gene3D" id="3.40.50.1820">
    <property type="entry name" value="alpha/beta hydrolase"/>
    <property type="match status" value="1"/>
</dbReference>
<dbReference type="SUPFAM" id="SSF53474">
    <property type="entry name" value="alpha/beta-Hydrolases"/>
    <property type="match status" value="1"/>
</dbReference>
<keyword evidence="2" id="KW-0378">Hydrolase</keyword>
<organism evidence="2 3">
    <name type="scientific">Alcanivorax borkumensis (strain ATCC 700651 / DSM 11573 / NCIMB 13689 / SK2)</name>
    <dbReference type="NCBI Taxonomy" id="393595"/>
    <lineage>
        <taxon>Bacteria</taxon>
        <taxon>Pseudomonadati</taxon>
        <taxon>Pseudomonadota</taxon>
        <taxon>Gammaproteobacteria</taxon>
        <taxon>Oceanospirillales</taxon>
        <taxon>Alcanivoracaceae</taxon>
        <taxon>Alcanivorax</taxon>
    </lineage>
</organism>
<protein>
    <submittedName>
        <fullName evidence="2">Hydrolase</fullName>
        <ecNumber evidence="2">3.-.-.-</ecNumber>
    </submittedName>
</protein>
<reference evidence="2 3" key="1">
    <citation type="journal article" date="2006" name="Nat. Biotechnol.">
        <title>Genome sequence of the ubiquitous hydrocarbon-degrading marine bacterium Alcanivorax borkumensis.</title>
        <authorList>
            <person name="Schneiker S."/>
            <person name="Martins dos Santos V.A.P."/>
            <person name="Bartels D."/>
            <person name="Bekel T."/>
            <person name="Brecht M."/>
            <person name="Buhrmester J."/>
            <person name="Chernikova T.N."/>
            <person name="Denaro R."/>
            <person name="Ferrer M."/>
            <person name="Gertler C."/>
            <person name="Goesmann A."/>
            <person name="Golyshina O.V."/>
            <person name="Kaminski F."/>
            <person name="Khachane A.N."/>
            <person name="Lang S."/>
            <person name="Linke B."/>
            <person name="McHardy A.C."/>
            <person name="Meyer F."/>
            <person name="Nechitaylo T."/>
            <person name="Puehler A."/>
            <person name="Regenhardt D."/>
            <person name="Rupp O."/>
            <person name="Sabirova J.S."/>
            <person name="Selbitschka W."/>
            <person name="Yakimov M.M."/>
            <person name="Timmis K.N."/>
            <person name="Vorhoelter F.-J."/>
            <person name="Weidner S."/>
            <person name="Kaiser O."/>
            <person name="Golyshin P.N."/>
        </authorList>
    </citation>
    <scope>NUCLEOTIDE SEQUENCE [LARGE SCALE GENOMIC DNA]</scope>
    <source>
        <strain evidence="3">ATCC 700651 / DSM 11573 / NCIMB 13689 / SK2</strain>
    </source>
</reference>
<dbReference type="OrthoDB" id="5290302at2"/>
<dbReference type="STRING" id="393595.ABO_1331"/>
<dbReference type="KEGG" id="abo:ABO_1331"/>